<keyword evidence="7 10" id="KW-0472">Membrane</keyword>
<comment type="caution">
    <text evidence="12">The sequence shown here is derived from an EMBL/GenBank/DDBJ whole genome shotgun (WGS) entry which is preliminary data.</text>
</comment>
<dbReference type="InterPro" id="IPR050171">
    <property type="entry name" value="MFS_Transporters"/>
</dbReference>
<dbReference type="PROSITE" id="PS01022">
    <property type="entry name" value="PTR2_1"/>
    <property type="match status" value="1"/>
</dbReference>
<evidence type="ECO:0000313" key="12">
    <source>
        <dbReference type="EMBL" id="MCP2163815.1"/>
    </source>
</evidence>
<dbReference type="InterPro" id="IPR020846">
    <property type="entry name" value="MFS_dom"/>
</dbReference>
<dbReference type="FunFam" id="1.20.1250.20:FF:000017">
    <property type="entry name" value="Dipeptide and tripeptide permease A"/>
    <property type="match status" value="1"/>
</dbReference>
<evidence type="ECO:0000256" key="2">
    <source>
        <dbReference type="ARBA" id="ARBA00005982"/>
    </source>
</evidence>
<dbReference type="InterPro" id="IPR036259">
    <property type="entry name" value="MFS_trans_sf"/>
</dbReference>
<evidence type="ECO:0000256" key="3">
    <source>
        <dbReference type="ARBA" id="ARBA00022448"/>
    </source>
</evidence>
<feature type="transmembrane region" description="Helical" evidence="10">
    <location>
        <begin position="402"/>
        <end position="421"/>
    </location>
</feature>
<feature type="transmembrane region" description="Helical" evidence="10">
    <location>
        <begin position="433"/>
        <end position="454"/>
    </location>
</feature>
<protein>
    <submittedName>
        <fullName evidence="12">Proton-dependent oligopeptide transporter, POT family</fullName>
    </submittedName>
</protein>
<dbReference type="GO" id="GO:0042937">
    <property type="term" value="F:tripeptide transmembrane transporter activity"/>
    <property type="evidence" value="ECO:0007669"/>
    <property type="project" value="UniProtKB-ARBA"/>
</dbReference>
<dbReference type="Proteomes" id="UP001206128">
    <property type="component" value="Unassembled WGS sequence"/>
</dbReference>
<evidence type="ECO:0000256" key="8">
    <source>
        <dbReference type="RuleBase" id="RU003755"/>
    </source>
</evidence>
<dbReference type="SUPFAM" id="SSF103473">
    <property type="entry name" value="MFS general substrate transporter"/>
    <property type="match status" value="2"/>
</dbReference>
<reference evidence="12" key="1">
    <citation type="submission" date="2022-06" db="EMBL/GenBank/DDBJ databases">
        <title>Genomic Encyclopedia of Archaeal and Bacterial Type Strains, Phase II (KMG-II): from individual species to whole genera.</title>
        <authorList>
            <person name="Goeker M."/>
        </authorList>
    </citation>
    <scope>NUCLEOTIDE SEQUENCE</scope>
    <source>
        <strain evidence="12">DSM 43935</strain>
    </source>
</reference>
<dbReference type="PROSITE" id="PS50850">
    <property type="entry name" value="MFS"/>
    <property type="match status" value="1"/>
</dbReference>
<dbReference type="GO" id="GO:0035443">
    <property type="term" value="P:tripeptide transmembrane transport"/>
    <property type="evidence" value="ECO:0007669"/>
    <property type="project" value="UniProtKB-ARBA"/>
</dbReference>
<feature type="transmembrane region" description="Helical" evidence="10">
    <location>
        <begin position="237"/>
        <end position="257"/>
    </location>
</feature>
<feature type="transmembrane region" description="Helical" evidence="10">
    <location>
        <begin position="161"/>
        <end position="182"/>
    </location>
</feature>
<feature type="transmembrane region" description="Helical" evidence="10">
    <location>
        <begin position="68"/>
        <end position="90"/>
    </location>
</feature>
<feature type="transmembrane region" description="Helical" evidence="10">
    <location>
        <begin position="293"/>
        <end position="310"/>
    </location>
</feature>
<keyword evidence="6 10" id="KW-1133">Transmembrane helix</keyword>
<dbReference type="PROSITE" id="PS01023">
    <property type="entry name" value="PTR2_2"/>
    <property type="match status" value="1"/>
</dbReference>
<evidence type="ECO:0000256" key="6">
    <source>
        <dbReference type="ARBA" id="ARBA00022989"/>
    </source>
</evidence>
<name>A0AAE3GAD4_9PSEU</name>
<accession>A0AAE3GAD4</accession>
<dbReference type="GO" id="GO:0005886">
    <property type="term" value="C:plasma membrane"/>
    <property type="evidence" value="ECO:0007669"/>
    <property type="project" value="UniProtKB-SubCell"/>
</dbReference>
<dbReference type="CDD" id="cd17346">
    <property type="entry name" value="MFS_DtpA_like"/>
    <property type="match status" value="1"/>
</dbReference>
<keyword evidence="5 8" id="KW-0812">Transmembrane</keyword>
<keyword evidence="3 8" id="KW-0813">Transport</keyword>
<feature type="transmembrane region" description="Helical" evidence="10">
    <location>
        <begin position="466"/>
        <end position="490"/>
    </location>
</feature>
<organism evidence="12 13">
    <name type="scientific">Goodfellowiella coeruleoviolacea</name>
    <dbReference type="NCBI Taxonomy" id="334858"/>
    <lineage>
        <taxon>Bacteria</taxon>
        <taxon>Bacillati</taxon>
        <taxon>Actinomycetota</taxon>
        <taxon>Actinomycetes</taxon>
        <taxon>Pseudonocardiales</taxon>
        <taxon>Pseudonocardiaceae</taxon>
        <taxon>Goodfellowiella</taxon>
    </lineage>
</organism>
<evidence type="ECO:0000256" key="4">
    <source>
        <dbReference type="ARBA" id="ARBA00022475"/>
    </source>
</evidence>
<dbReference type="AlphaFoldDB" id="A0AAE3GAD4"/>
<feature type="transmembrane region" description="Helical" evidence="10">
    <location>
        <begin position="263"/>
        <end position="281"/>
    </location>
</feature>
<proteinExistence type="inferred from homology"/>
<dbReference type="PANTHER" id="PTHR23517">
    <property type="entry name" value="RESISTANCE PROTEIN MDTM, PUTATIVE-RELATED-RELATED"/>
    <property type="match status" value="1"/>
</dbReference>
<dbReference type="NCBIfam" id="TIGR00924">
    <property type="entry name" value="yjdL_sub1_fam"/>
    <property type="match status" value="1"/>
</dbReference>
<evidence type="ECO:0000256" key="9">
    <source>
        <dbReference type="SAM" id="MobiDB-lite"/>
    </source>
</evidence>
<evidence type="ECO:0000313" key="13">
    <source>
        <dbReference type="Proteomes" id="UP001206128"/>
    </source>
</evidence>
<dbReference type="InterPro" id="IPR018456">
    <property type="entry name" value="PTR2_symporter_CS"/>
</dbReference>
<comment type="similarity">
    <text evidence="2 8">Belongs to the major facilitator superfamily. Proton-dependent oligopeptide transporter (POT/PTR) (TC 2.A.17) family.</text>
</comment>
<evidence type="ECO:0000256" key="7">
    <source>
        <dbReference type="ARBA" id="ARBA00023136"/>
    </source>
</evidence>
<comment type="subcellular location">
    <subcellularLocation>
        <location evidence="1">Cell membrane</location>
        <topology evidence="1">Multi-pass membrane protein</topology>
    </subcellularLocation>
    <subcellularLocation>
        <location evidence="8">Membrane</location>
        <topology evidence="8">Multi-pass membrane protein</topology>
    </subcellularLocation>
</comment>
<keyword evidence="4" id="KW-1003">Cell membrane</keyword>
<feature type="transmembrane region" description="Helical" evidence="10">
    <location>
        <begin position="124"/>
        <end position="149"/>
    </location>
</feature>
<dbReference type="InterPro" id="IPR005279">
    <property type="entry name" value="Dipep/tripep_permease"/>
</dbReference>
<evidence type="ECO:0000256" key="10">
    <source>
        <dbReference type="SAM" id="Phobius"/>
    </source>
</evidence>
<dbReference type="PANTHER" id="PTHR23517:SF15">
    <property type="entry name" value="PROTON-DEPENDENT OLIGOPEPTIDE FAMILY TRANSPORT PROTEIN"/>
    <property type="match status" value="1"/>
</dbReference>
<evidence type="ECO:0000256" key="5">
    <source>
        <dbReference type="ARBA" id="ARBA00022692"/>
    </source>
</evidence>
<keyword evidence="13" id="KW-1185">Reference proteome</keyword>
<evidence type="ECO:0000259" key="11">
    <source>
        <dbReference type="PROSITE" id="PS50850"/>
    </source>
</evidence>
<gene>
    <name evidence="12" type="ORF">LX83_000655</name>
</gene>
<evidence type="ECO:0000256" key="1">
    <source>
        <dbReference type="ARBA" id="ARBA00004651"/>
    </source>
</evidence>
<dbReference type="InterPro" id="IPR000109">
    <property type="entry name" value="POT_fam"/>
</dbReference>
<dbReference type="GO" id="GO:0015333">
    <property type="term" value="F:peptide:proton symporter activity"/>
    <property type="evidence" value="ECO:0007669"/>
    <property type="project" value="UniProtKB-ARBA"/>
</dbReference>
<dbReference type="EMBL" id="JAMTCK010000001">
    <property type="protein sequence ID" value="MCP2163815.1"/>
    <property type="molecule type" value="Genomic_DNA"/>
</dbReference>
<dbReference type="Pfam" id="PF00854">
    <property type="entry name" value="PTR2"/>
    <property type="match status" value="1"/>
</dbReference>
<feature type="region of interest" description="Disordered" evidence="9">
    <location>
        <begin position="1"/>
        <end position="21"/>
    </location>
</feature>
<dbReference type="RefSeq" id="WP_253766772.1">
    <property type="nucleotide sequence ID" value="NZ_JAMTCK010000001.1"/>
</dbReference>
<feature type="transmembrane region" description="Helical" evidence="10">
    <location>
        <begin position="99"/>
        <end position="118"/>
    </location>
</feature>
<feature type="domain" description="Major facilitator superfamily (MFS) profile" evidence="11">
    <location>
        <begin position="29"/>
        <end position="491"/>
    </location>
</feature>
<feature type="transmembrane region" description="Helical" evidence="10">
    <location>
        <begin position="372"/>
        <end position="390"/>
    </location>
</feature>
<dbReference type="GO" id="GO:0071916">
    <property type="term" value="F:dipeptide transmembrane transporter activity"/>
    <property type="evidence" value="ECO:0007669"/>
    <property type="project" value="UniProtKB-ARBA"/>
</dbReference>
<feature type="transmembrane region" description="Helical" evidence="10">
    <location>
        <begin position="188"/>
        <end position="207"/>
    </location>
</feature>
<dbReference type="Gene3D" id="1.20.1250.20">
    <property type="entry name" value="MFS general substrate transporter like domains"/>
    <property type="match status" value="1"/>
</dbReference>
<sequence>MNGVNGDATGTGPATPESAVPAQPRGLSTLFFTEMWERFSYYGMRAILAYYLYYPPGEGGLGVPQGEALSLVAVYGSAVYMSGVAGGWLADRVLGGQRAVLCGGVLIMFGHISLALPIGLAGVYLGLVLLVLGTGLLKPNVSAVLGTLYHEHDTRRDAGFSIFYMGINLGALFAPLVCGYLGQEVNWHLGFGAAAVGMALGLVQYVAGRRRLGGAATVPPNPLPAEHRGRVVGRAGLVVAAAVVLLLGLWLLGWLTAARVVDLISALSVVLPVIYFVVMSRSRQTTAVERQRLHAYIPLFAAAVLFWMLFEQQATVLAAYADTRVRLELFGFAFPASWFQSVNPVAILVLAPLFATLWLRLGERQPRTPRKFAGGLVGIGLSYVVAMAASRAGGPEDPVSPLWLVAVFAVMTCGELLLSPVGLSVTTKLAPKAFAAQTMGLFFLSNAAGLGIGAQVVKFYTDQTAVAYFSVLGVLAIGAGVLLAVSAPLITRSMHGVT</sequence>
<feature type="transmembrane region" description="Helical" evidence="10">
    <location>
        <begin position="338"/>
        <end position="360"/>
    </location>
</feature>